<reference evidence="1" key="1">
    <citation type="submission" date="2019-08" db="EMBL/GenBank/DDBJ databases">
        <authorList>
            <person name="Kucharzyk K."/>
            <person name="Murdoch R.W."/>
            <person name="Higgins S."/>
            <person name="Loffler F."/>
        </authorList>
    </citation>
    <scope>NUCLEOTIDE SEQUENCE</scope>
</reference>
<name>A0A645EW38_9ZZZZ</name>
<dbReference type="AlphaFoldDB" id="A0A645EW38"/>
<comment type="caution">
    <text evidence="1">The sequence shown here is derived from an EMBL/GenBank/DDBJ whole genome shotgun (WGS) entry which is preliminary data.</text>
</comment>
<accession>A0A645EW38</accession>
<organism evidence="1">
    <name type="scientific">bioreactor metagenome</name>
    <dbReference type="NCBI Taxonomy" id="1076179"/>
    <lineage>
        <taxon>unclassified sequences</taxon>
        <taxon>metagenomes</taxon>
        <taxon>ecological metagenomes</taxon>
    </lineage>
</organism>
<sequence length="116" mass="13845">MLVEIGQKYLHFLTGRLLIQIRINEEFMIQKPLVPAVTFVQRERLRIIFRRNFIAEILRHQGNRGIFFFQMMLQDVTAVGILMDADFFENRVECLVHIFFSEKSFEANIHDFLIPD</sequence>
<proteinExistence type="predicted"/>
<dbReference type="EMBL" id="VSSQ01052132">
    <property type="protein sequence ID" value="MPN06235.1"/>
    <property type="molecule type" value="Genomic_DNA"/>
</dbReference>
<evidence type="ECO:0000313" key="1">
    <source>
        <dbReference type="EMBL" id="MPN06235.1"/>
    </source>
</evidence>
<gene>
    <name evidence="1" type="ORF">SDC9_153491</name>
</gene>
<protein>
    <submittedName>
        <fullName evidence="1">Uncharacterized protein</fullName>
    </submittedName>
</protein>